<reference evidence="1 2" key="1">
    <citation type="journal article" date="2013" name="Proc. Natl. Acad. Sci. U.S.A.">
        <title>Twelve previously unknown phage genera are ubiquitous in global oceans.</title>
        <authorList>
            <person name="Holmfeldt K."/>
            <person name="Solonenko N."/>
            <person name="Shah M."/>
            <person name="Corrier K."/>
            <person name="Riemann L."/>
            <person name="Verberkmoes N.C."/>
            <person name="Sullivan M.B."/>
        </authorList>
    </citation>
    <scope>NUCLEOTIDE SEQUENCE [LARGE SCALE GENOMIC DNA]</scope>
    <source>
        <strain evidence="1">Phi13:2</strain>
    </source>
</reference>
<dbReference type="GO" id="GO:0006310">
    <property type="term" value="P:DNA recombination"/>
    <property type="evidence" value="ECO:0007669"/>
    <property type="project" value="InterPro"/>
</dbReference>
<name>S0A5U6_9CAUD</name>
<dbReference type="Pfam" id="PF05866">
    <property type="entry name" value="RusA"/>
    <property type="match status" value="1"/>
</dbReference>
<dbReference type="SUPFAM" id="SSF103084">
    <property type="entry name" value="Holliday junction resolvase RusA"/>
    <property type="match status" value="1"/>
</dbReference>
<dbReference type="EMBL" id="KC821633">
    <property type="protein sequence ID" value="AGO49688.1"/>
    <property type="molecule type" value="Genomic_DNA"/>
</dbReference>
<organism evidence="1 2">
    <name type="scientific">Cellulophaga phage phi13:2</name>
    <dbReference type="NCBI Taxonomy" id="1328030"/>
    <lineage>
        <taxon>Viruses</taxon>
        <taxon>Duplodnaviria</taxon>
        <taxon>Heunggongvirae</taxon>
        <taxon>Uroviricota</taxon>
        <taxon>Caudoviricetes</taxon>
        <taxon>Pachyviridae</taxon>
        <taxon>Baltivirus</taxon>
        <taxon>Baltivirus phi13duo</taxon>
    </lineage>
</organism>
<dbReference type="InterPro" id="IPR008822">
    <property type="entry name" value="Endonuclease_RusA-like"/>
</dbReference>
<evidence type="ECO:0000313" key="1">
    <source>
        <dbReference type="EMBL" id="AGO49688.1"/>
    </source>
</evidence>
<dbReference type="KEGG" id="vg:16881321"/>
<sequence>MLTLTILGTPIPKQSARFRIVKGKGKGNWISSYQKKSVKDAAKSIADQIREQLPKGFEIIDSPIQMDILFVFPPLKSWSKKKVKQLKDGETIYKDTKPDIDNTTKNLLDAMEKLVFANDSRICRIRIQKIYGFEPRTEVNLKEIYHETN</sequence>
<dbReference type="OrthoDB" id="14924at10239"/>
<evidence type="ECO:0000313" key="2">
    <source>
        <dbReference type="Proteomes" id="UP000014736"/>
    </source>
</evidence>
<dbReference type="RefSeq" id="YP_008242103.1">
    <property type="nucleotide sequence ID" value="NC_021803.1"/>
</dbReference>
<reference evidence="2" key="2">
    <citation type="submission" date="2013-03" db="EMBL/GenBank/DDBJ databases">
        <title>The Cellulophaga phages: a novel, diverse, and globally ubiquitous model system.</title>
        <authorList>
            <person name="Holmfeldt K."/>
            <person name="Solonenko N."/>
            <person name="Shah M."/>
            <person name="Corrier K."/>
            <person name="Riemann L."/>
            <person name="VerBerkmoes N.C."/>
            <person name="Sullivan M.B."/>
        </authorList>
    </citation>
    <scope>NUCLEOTIDE SEQUENCE [LARGE SCALE GENOMIC DNA]</scope>
</reference>
<accession>S0A5U6</accession>
<proteinExistence type="predicted"/>
<dbReference type="Proteomes" id="UP000014736">
    <property type="component" value="Segment"/>
</dbReference>
<dbReference type="Gene3D" id="3.30.1330.70">
    <property type="entry name" value="Holliday junction resolvase RusA"/>
    <property type="match status" value="1"/>
</dbReference>
<keyword evidence="2" id="KW-1185">Reference proteome</keyword>
<dbReference type="GO" id="GO:0006281">
    <property type="term" value="P:DNA repair"/>
    <property type="evidence" value="ECO:0007669"/>
    <property type="project" value="InterPro"/>
</dbReference>
<dbReference type="GO" id="GO:0000287">
    <property type="term" value="F:magnesium ion binding"/>
    <property type="evidence" value="ECO:0007669"/>
    <property type="project" value="InterPro"/>
</dbReference>
<dbReference type="InterPro" id="IPR036614">
    <property type="entry name" value="RusA-like_sf"/>
</dbReference>
<dbReference type="GeneID" id="16881321"/>
<gene>
    <name evidence="1" type="ORF">Phi13:2_gp078</name>
</gene>
<protein>
    <submittedName>
        <fullName evidence="1">Holliday junction resolvase, RusA</fullName>
    </submittedName>
</protein>